<protein>
    <submittedName>
        <fullName evidence="1">Uncharacterized protein</fullName>
    </submittedName>
</protein>
<evidence type="ECO:0000313" key="1">
    <source>
        <dbReference type="EMBL" id="KKK07935.1"/>
    </source>
</evidence>
<sequence length="88" mass="9078">MSTERIQPLEQALLAVIAAAGKMGISCDALCAQAVGGLVSEQYWAWADAQHAERAADEIDNALAILVGKPAGTPTKRGPDAAFETAAL</sequence>
<dbReference type="AlphaFoldDB" id="A0A0U1PQN0"/>
<accession>A0A0U1PQN0</accession>
<gene>
    <name evidence="1" type="ORF">JZ00_30590</name>
</gene>
<dbReference type="Proteomes" id="UP000030949">
    <property type="component" value="Unassembled WGS sequence"/>
</dbReference>
<comment type="caution">
    <text evidence="1">The sequence shown here is derived from an EMBL/GenBank/DDBJ whole genome shotgun (WGS) entry which is preliminary data.</text>
</comment>
<evidence type="ECO:0000313" key="2">
    <source>
        <dbReference type="Proteomes" id="UP000030949"/>
    </source>
</evidence>
<reference evidence="1 2" key="1">
    <citation type="submission" date="2015-03" db="EMBL/GenBank/DDBJ databases">
        <title>Pseudomonas frederiksbergensis hydrocarbon degrader.</title>
        <authorList>
            <person name="Brown L.M."/>
            <person name="Ruiz O.N."/>
            <person name="Mueller S."/>
            <person name="Gunasekera T.S."/>
        </authorList>
    </citation>
    <scope>NUCLEOTIDE SEQUENCE [LARGE SCALE GENOMIC DNA]</scope>
    <source>
        <strain evidence="1 2">SI8</strain>
    </source>
</reference>
<name>A0A0U1PQN0_9PSED</name>
<organism evidence="1 2">
    <name type="scientific">Pseudomonas frederiksbergensis</name>
    <dbReference type="NCBI Taxonomy" id="104087"/>
    <lineage>
        <taxon>Bacteria</taxon>
        <taxon>Pseudomonadati</taxon>
        <taxon>Pseudomonadota</taxon>
        <taxon>Gammaproteobacteria</taxon>
        <taxon>Pseudomonadales</taxon>
        <taxon>Pseudomonadaceae</taxon>
        <taxon>Pseudomonas</taxon>
    </lineage>
</organism>
<proteinExistence type="predicted"/>
<dbReference type="EMBL" id="JQGJ02000004">
    <property type="protein sequence ID" value="KKK07935.1"/>
    <property type="molecule type" value="Genomic_DNA"/>
</dbReference>